<keyword evidence="4" id="KW-0201">Cytochrome c-type biogenesis</keyword>
<comment type="subcellular location">
    <subcellularLocation>
        <location evidence="1">Membrane</location>
        <topology evidence="1">Multi-pass membrane protein</topology>
    </subcellularLocation>
</comment>
<dbReference type="GO" id="GO:0017004">
    <property type="term" value="P:cytochrome complex assembly"/>
    <property type="evidence" value="ECO:0007669"/>
    <property type="project" value="UniProtKB-KW"/>
</dbReference>
<accession>A0A380W532</accession>
<feature type="domain" description="Cytochrome C biogenesis protein transmembrane" evidence="8">
    <location>
        <begin position="10"/>
        <end position="217"/>
    </location>
</feature>
<reference evidence="9 10" key="1">
    <citation type="submission" date="2018-06" db="EMBL/GenBank/DDBJ databases">
        <authorList>
            <consortium name="Pathogen Informatics"/>
            <person name="Doyle S."/>
        </authorList>
    </citation>
    <scope>NUCLEOTIDE SEQUENCE [LARGE SCALE GENOMIC DNA]</scope>
    <source>
        <strain evidence="9 10">NCTC12722</strain>
    </source>
</reference>
<feature type="transmembrane region" description="Helical" evidence="7">
    <location>
        <begin position="12"/>
        <end position="33"/>
    </location>
</feature>
<feature type="transmembrane region" description="Helical" evidence="7">
    <location>
        <begin position="45"/>
        <end position="68"/>
    </location>
</feature>
<feature type="transmembrane region" description="Helical" evidence="7">
    <location>
        <begin position="157"/>
        <end position="178"/>
    </location>
</feature>
<dbReference type="OrthoDB" id="9811352at2"/>
<dbReference type="PANTHER" id="PTHR31272:SF9">
    <property type="entry name" value="BLL1027 PROTEIN"/>
    <property type="match status" value="1"/>
</dbReference>
<evidence type="ECO:0000313" key="10">
    <source>
        <dbReference type="Proteomes" id="UP000254343"/>
    </source>
</evidence>
<evidence type="ECO:0000256" key="7">
    <source>
        <dbReference type="SAM" id="Phobius"/>
    </source>
</evidence>
<evidence type="ECO:0000256" key="2">
    <source>
        <dbReference type="ARBA" id="ARBA00006143"/>
    </source>
</evidence>
<evidence type="ECO:0000256" key="5">
    <source>
        <dbReference type="ARBA" id="ARBA00022989"/>
    </source>
</evidence>
<keyword evidence="3 7" id="KW-0812">Transmembrane</keyword>
<dbReference type="GO" id="GO:0016020">
    <property type="term" value="C:membrane"/>
    <property type="evidence" value="ECO:0007669"/>
    <property type="project" value="UniProtKB-SubCell"/>
</dbReference>
<dbReference type="InterPro" id="IPR051790">
    <property type="entry name" value="Cytochrome_c-biogenesis_DsbD"/>
</dbReference>
<evidence type="ECO:0000256" key="1">
    <source>
        <dbReference type="ARBA" id="ARBA00004141"/>
    </source>
</evidence>
<evidence type="ECO:0000256" key="4">
    <source>
        <dbReference type="ARBA" id="ARBA00022748"/>
    </source>
</evidence>
<dbReference type="AlphaFoldDB" id="A0A380W532"/>
<feature type="transmembrane region" description="Helical" evidence="7">
    <location>
        <begin position="126"/>
        <end position="151"/>
    </location>
</feature>
<feature type="transmembrane region" description="Helical" evidence="7">
    <location>
        <begin position="74"/>
        <end position="95"/>
    </location>
</feature>
<proteinExistence type="inferred from homology"/>
<feature type="transmembrane region" description="Helical" evidence="7">
    <location>
        <begin position="199"/>
        <end position="219"/>
    </location>
</feature>
<evidence type="ECO:0000256" key="3">
    <source>
        <dbReference type="ARBA" id="ARBA00022692"/>
    </source>
</evidence>
<organism evidence="9 10">
    <name type="scientific">Afipia felis</name>
    <name type="common">Cat scratch disease bacillus</name>
    <dbReference type="NCBI Taxonomy" id="1035"/>
    <lineage>
        <taxon>Bacteria</taxon>
        <taxon>Pseudomonadati</taxon>
        <taxon>Pseudomonadota</taxon>
        <taxon>Alphaproteobacteria</taxon>
        <taxon>Hyphomicrobiales</taxon>
        <taxon>Nitrobacteraceae</taxon>
        <taxon>Afipia</taxon>
    </lineage>
</organism>
<dbReference type="Proteomes" id="UP000254343">
    <property type="component" value="Unassembled WGS sequence"/>
</dbReference>
<comment type="similarity">
    <text evidence="2">Belongs to the DsbD family.</text>
</comment>
<name>A0A380W532_AFIFE</name>
<evidence type="ECO:0000313" key="9">
    <source>
        <dbReference type="EMBL" id="SUU83295.1"/>
    </source>
</evidence>
<dbReference type="InterPro" id="IPR003834">
    <property type="entry name" value="Cyt_c_assmbl_TM_dom"/>
</dbReference>
<gene>
    <name evidence="9" type="ORF">NCTC12722_00458</name>
</gene>
<evidence type="ECO:0000259" key="8">
    <source>
        <dbReference type="Pfam" id="PF02683"/>
    </source>
</evidence>
<dbReference type="EMBL" id="UIGB01000001">
    <property type="protein sequence ID" value="SUU83295.1"/>
    <property type="molecule type" value="Genomic_DNA"/>
</dbReference>
<protein>
    <submittedName>
        <fullName evidence="9">Thiol:disulfide interchange protein</fullName>
    </submittedName>
</protein>
<dbReference type="Pfam" id="PF02683">
    <property type="entry name" value="DsbD_TM"/>
    <property type="match status" value="1"/>
</dbReference>
<keyword evidence="5 7" id="KW-1133">Transmembrane helix</keyword>
<dbReference type="PANTHER" id="PTHR31272">
    <property type="entry name" value="CYTOCHROME C-TYPE BIOGENESIS PROTEIN HI_1454-RELATED"/>
    <property type="match status" value="1"/>
</dbReference>
<evidence type="ECO:0000256" key="6">
    <source>
        <dbReference type="ARBA" id="ARBA00023136"/>
    </source>
</evidence>
<sequence length="242" mass="24119">MALPIGSIGFGFVAGILSTLSPCILPLLPLVLGPAVAAHRLGVPALAAGLVTSFVAVGLFVATVGFSIGLDGSVFRSISAVLLGLLGVVLLSGALQQRFAIAAGGISNAGNRLIARISPSGLRGQFVLGLLLGAIWSPCVGPTLGAASVLAAQGRDLASVAIVMVAFGLGTAIPLLVVGSLSRQALSRWRGNLIGAGKLGKVILGVGALAVATMILSGFDHTLEAALVAASPTWLVDLTTRF</sequence>
<keyword evidence="6 7" id="KW-0472">Membrane</keyword>
<dbReference type="RefSeq" id="WP_002718075.1">
    <property type="nucleotide sequence ID" value="NZ_UFSI01000001.1"/>
</dbReference>